<dbReference type="VEuPathDB" id="VectorBase:CSON013096"/>
<feature type="domain" description="ZAD" evidence="10">
    <location>
        <begin position="34"/>
        <end position="110"/>
    </location>
</feature>
<keyword evidence="6" id="KW-0539">Nucleus</keyword>
<dbReference type="Gene3D" id="3.30.160.60">
    <property type="entry name" value="Classic Zinc Finger"/>
    <property type="match status" value="2"/>
</dbReference>
<keyword evidence="5 8" id="KW-0862">Zinc</keyword>
<dbReference type="PANTHER" id="PTHR24379">
    <property type="entry name" value="KRAB AND ZINC FINGER DOMAIN-CONTAINING"/>
    <property type="match status" value="1"/>
</dbReference>
<name>A0A336M796_CULSO</name>
<evidence type="ECO:0000256" key="7">
    <source>
        <dbReference type="PROSITE-ProRule" id="PRU00042"/>
    </source>
</evidence>
<dbReference type="Pfam" id="PF07776">
    <property type="entry name" value="zf-AD"/>
    <property type="match status" value="1"/>
</dbReference>
<dbReference type="Pfam" id="PF00096">
    <property type="entry name" value="zf-C2H2"/>
    <property type="match status" value="1"/>
</dbReference>
<dbReference type="InterPro" id="IPR036236">
    <property type="entry name" value="Znf_C2H2_sf"/>
</dbReference>
<dbReference type="GO" id="GO:0008270">
    <property type="term" value="F:zinc ion binding"/>
    <property type="evidence" value="ECO:0007669"/>
    <property type="project" value="UniProtKB-UniRule"/>
</dbReference>
<sequence>MGLVQKITSMKQGVLPENMEITIKQEIIDDYFDVTCRICARSKSETMISYIDISKSDKLSVMLMKYFSIHITNEDNPLPKSICVKCFKMLSLFHEFILMGKESQKASILKSRFTEKADVEKSIHTENNNNVFESFDFETENDDSDSTLAGYDCDDCWFHCKDENEFKSHQENHKMVNDENIKMTNKFQPQKYICDKCPTEMTDLRKYKRHYRYNHTYDVIKCNHDKCKDLTFQNKAKLRKHNQLKHSVEKPTCYFCNKQYSSKDCLVTHIRNVHQNSRNEKCNICGKCFQTAYNLKVHMRSHTRVAQFSCPECLRPFIYKHLMKQHYEKKHGLDQENWSS</sequence>
<evidence type="ECO:0000259" key="10">
    <source>
        <dbReference type="PROSITE" id="PS51915"/>
    </source>
</evidence>
<feature type="domain" description="C2H2-type" evidence="9">
    <location>
        <begin position="251"/>
        <end position="279"/>
    </location>
</feature>
<dbReference type="EMBL" id="UFQT01000646">
    <property type="protein sequence ID" value="SSX26085.1"/>
    <property type="molecule type" value="Genomic_DNA"/>
</dbReference>
<dbReference type="PROSITE" id="PS51915">
    <property type="entry name" value="ZAD"/>
    <property type="match status" value="1"/>
</dbReference>
<dbReference type="GO" id="GO:0005634">
    <property type="term" value="C:nucleus"/>
    <property type="evidence" value="ECO:0007669"/>
    <property type="project" value="UniProtKB-SubCell"/>
</dbReference>
<evidence type="ECO:0000256" key="6">
    <source>
        <dbReference type="ARBA" id="ARBA00023242"/>
    </source>
</evidence>
<dbReference type="SMART" id="SM00868">
    <property type="entry name" value="zf-AD"/>
    <property type="match status" value="1"/>
</dbReference>
<dbReference type="InterPro" id="IPR013087">
    <property type="entry name" value="Znf_C2H2_type"/>
</dbReference>
<feature type="binding site" evidence="8">
    <location>
        <position position="36"/>
    </location>
    <ligand>
        <name>Zn(2+)</name>
        <dbReference type="ChEBI" id="CHEBI:29105"/>
    </ligand>
</feature>
<accession>A0A336M796</accession>
<keyword evidence="3" id="KW-0677">Repeat</keyword>
<dbReference type="SUPFAM" id="SSF57716">
    <property type="entry name" value="Glucocorticoid receptor-like (DNA-binding domain)"/>
    <property type="match status" value="1"/>
</dbReference>
<dbReference type="Gene3D" id="3.40.1800.20">
    <property type="match status" value="1"/>
</dbReference>
<evidence type="ECO:0000256" key="5">
    <source>
        <dbReference type="ARBA" id="ARBA00022833"/>
    </source>
</evidence>
<evidence type="ECO:0000313" key="11">
    <source>
        <dbReference type="EMBL" id="SSX26085.1"/>
    </source>
</evidence>
<dbReference type="SUPFAM" id="SSF57667">
    <property type="entry name" value="beta-beta-alpha zinc fingers"/>
    <property type="match status" value="2"/>
</dbReference>
<feature type="binding site" evidence="8">
    <location>
        <position position="86"/>
    </location>
    <ligand>
        <name>Zn(2+)</name>
        <dbReference type="ChEBI" id="CHEBI:29105"/>
    </ligand>
</feature>
<dbReference type="PROSITE" id="PS50157">
    <property type="entry name" value="ZINC_FINGER_C2H2_2"/>
    <property type="match status" value="3"/>
</dbReference>
<feature type="domain" description="C2H2-type" evidence="9">
    <location>
        <begin position="308"/>
        <end position="336"/>
    </location>
</feature>
<evidence type="ECO:0000256" key="1">
    <source>
        <dbReference type="ARBA" id="ARBA00004123"/>
    </source>
</evidence>
<dbReference type="PANTHER" id="PTHR24379:SF121">
    <property type="entry name" value="C2H2-TYPE DOMAIN-CONTAINING PROTEIN"/>
    <property type="match status" value="1"/>
</dbReference>
<feature type="binding site" evidence="8">
    <location>
        <position position="83"/>
    </location>
    <ligand>
        <name>Zn(2+)</name>
        <dbReference type="ChEBI" id="CHEBI:29105"/>
    </ligand>
</feature>
<keyword evidence="2 8" id="KW-0479">Metal-binding</keyword>
<evidence type="ECO:0000256" key="3">
    <source>
        <dbReference type="ARBA" id="ARBA00022737"/>
    </source>
</evidence>
<dbReference type="InterPro" id="IPR012934">
    <property type="entry name" value="Znf_AD"/>
</dbReference>
<comment type="subcellular location">
    <subcellularLocation>
        <location evidence="1">Nucleus</location>
    </subcellularLocation>
</comment>
<evidence type="ECO:0000256" key="2">
    <source>
        <dbReference type="ARBA" id="ARBA00022723"/>
    </source>
</evidence>
<keyword evidence="4 7" id="KW-0863">Zinc-finger</keyword>
<proteinExistence type="predicted"/>
<feature type="binding site" evidence="8">
    <location>
        <position position="39"/>
    </location>
    <ligand>
        <name>Zn(2+)</name>
        <dbReference type="ChEBI" id="CHEBI:29105"/>
    </ligand>
</feature>
<gene>
    <name evidence="11" type="primary">CSON013096</name>
</gene>
<feature type="domain" description="C2H2-type" evidence="9">
    <location>
        <begin position="280"/>
        <end position="307"/>
    </location>
</feature>
<dbReference type="PROSITE" id="PS00028">
    <property type="entry name" value="ZINC_FINGER_C2H2_1"/>
    <property type="match status" value="5"/>
</dbReference>
<evidence type="ECO:0000256" key="4">
    <source>
        <dbReference type="ARBA" id="ARBA00022771"/>
    </source>
</evidence>
<dbReference type="AlphaFoldDB" id="A0A336M796"/>
<dbReference type="SMART" id="SM00355">
    <property type="entry name" value="ZnF_C2H2"/>
    <property type="match status" value="6"/>
</dbReference>
<dbReference type="OMA" id="FHEFILM"/>
<protein>
    <submittedName>
        <fullName evidence="11">CSON013096 protein</fullName>
    </submittedName>
</protein>
<evidence type="ECO:0000256" key="8">
    <source>
        <dbReference type="PROSITE-ProRule" id="PRU01263"/>
    </source>
</evidence>
<dbReference type="FunFam" id="3.30.160.60:FF:000870">
    <property type="entry name" value="zinc finger protein 197 isoform X1"/>
    <property type="match status" value="1"/>
</dbReference>
<evidence type="ECO:0000259" key="9">
    <source>
        <dbReference type="PROSITE" id="PS50157"/>
    </source>
</evidence>
<organism evidence="11">
    <name type="scientific">Culicoides sonorensis</name>
    <name type="common">Biting midge</name>
    <dbReference type="NCBI Taxonomy" id="179676"/>
    <lineage>
        <taxon>Eukaryota</taxon>
        <taxon>Metazoa</taxon>
        <taxon>Ecdysozoa</taxon>
        <taxon>Arthropoda</taxon>
        <taxon>Hexapoda</taxon>
        <taxon>Insecta</taxon>
        <taxon>Pterygota</taxon>
        <taxon>Neoptera</taxon>
        <taxon>Endopterygota</taxon>
        <taxon>Diptera</taxon>
        <taxon>Nematocera</taxon>
        <taxon>Chironomoidea</taxon>
        <taxon>Ceratopogonidae</taxon>
        <taxon>Ceratopogoninae</taxon>
        <taxon>Culicoides</taxon>
        <taxon>Monoculicoides</taxon>
    </lineage>
</organism>
<reference evidence="11" key="1">
    <citation type="submission" date="2018-07" db="EMBL/GenBank/DDBJ databases">
        <authorList>
            <person name="Quirk P.G."/>
            <person name="Krulwich T.A."/>
        </authorList>
    </citation>
    <scope>NUCLEOTIDE SEQUENCE</scope>
</reference>